<evidence type="ECO:0000256" key="1">
    <source>
        <dbReference type="SAM" id="MobiDB-lite"/>
    </source>
</evidence>
<comment type="caution">
    <text evidence="2">The sequence shown here is derived from an EMBL/GenBank/DDBJ whole genome shotgun (WGS) entry which is preliminary data.</text>
</comment>
<reference evidence="2" key="1">
    <citation type="journal article" date="2023" name="Mol. Biol. Evol.">
        <title>Third-Generation Sequencing Reveals the Adaptive Role of the Epigenome in Three Deep-Sea Polychaetes.</title>
        <authorList>
            <person name="Perez M."/>
            <person name="Aroh O."/>
            <person name="Sun Y."/>
            <person name="Lan Y."/>
            <person name="Juniper S.K."/>
            <person name="Young C.R."/>
            <person name="Angers B."/>
            <person name="Qian P.Y."/>
        </authorList>
    </citation>
    <scope>NUCLEOTIDE SEQUENCE</scope>
    <source>
        <strain evidence="2">P08H-3</strain>
    </source>
</reference>
<dbReference type="AlphaFoldDB" id="A0AAD9IRN6"/>
<gene>
    <name evidence="2" type="ORF">LSH36_2003g00010</name>
</gene>
<dbReference type="EMBL" id="JAODUP010001999">
    <property type="protein sequence ID" value="KAK2139138.1"/>
    <property type="molecule type" value="Genomic_DNA"/>
</dbReference>
<sequence length="129" mass="14424">MSTVLSHFDVPVAAEGSIKAKCKHCLQLETPSEKTSVRNDTQTTKPGTNQQQTIQSFVVQPTKRVRGRHTSENIHQQVITSFNITHKISHIITDNASKVIKAFNFEHNNDSDENTDNGSDEDELSTQHP</sequence>
<organism evidence="2 3">
    <name type="scientific">Paralvinella palmiformis</name>
    <dbReference type="NCBI Taxonomy" id="53620"/>
    <lineage>
        <taxon>Eukaryota</taxon>
        <taxon>Metazoa</taxon>
        <taxon>Spiralia</taxon>
        <taxon>Lophotrochozoa</taxon>
        <taxon>Annelida</taxon>
        <taxon>Polychaeta</taxon>
        <taxon>Sedentaria</taxon>
        <taxon>Canalipalpata</taxon>
        <taxon>Terebellida</taxon>
        <taxon>Terebelliformia</taxon>
        <taxon>Alvinellidae</taxon>
        <taxon>Paralvinella</taxon>
    </lineage>
</organism>
<proteinExistence type="predicted"/>
<evidence type="ECO:0000313" key="2">
    <source>
        <dbReference type="EMBL" id="KAK2139138.1"/>
    </source>
</evidence>
<keyword evidence="3" id="KW-1185">Reference proteome</keyword>
<feature type="region of interest" description="Disordered" evidence="1">
    <location>
        <begin position="32"/>
        <end position="52"/>
    </location>
</feature>
<feature type="region of interest" description="Disordered" evidence="1">
    <location>
        <begin position="107"/>
        <end position="129"/>
    </location>
</feature>
<accession>A0AAD9IRN6</accession>
<feature type="compositionally biased region" description="Polar residues" evidence="1">
    <location>
        <begin position="38"/>
        <end position="52"/>
    </location>
</feature>
<feature type="compositionally biased region" description="Acidic residues" evidence="1">
    <location>
        <begin position="111"/>
        <end position="129"/>
    </location>
</feature>
<dbReference type="Proteomes" id="UP001208570">
    <property type="component" value="Unassembled WGS sequence"/>
</dbReference>
<name>A0AAD9IRN6_9ANNE</name>
<protein>
    <submittedName>
        <fullName evidence="2">Uncharacterized protein</fullName>
    </submittedName>
</protein>
<evidence type="ECO:0000313" key="3">
    <source>
        <dbReference type="Proteomes" id="UP001208570"/>
    </source>
</evidence>